<dbReference type="Proteomes" id="UP000829925">
    <property type="component" value="Chromosome"/>
</dbReference>
<dbReference type="AlphaFoldDB" id="A0A8T9SXK7"/>
<keyword evidence="3" id="KW-1185">Reference proteome</keyword>
<dbReference type="SUPFAM" id="SSF47240">
    <property type="entry name" value="Ferritin-like"/>
    <property type="match status" value="1"/>
</dbReference>
<evidence type="ECO:0000256" key="1">
    <source>
        <dbReference type="SAM" id="MobiDB-lite"/>
    </source>
</evidence>
<evidence type="ECO:0000313" key="3">
    <source>
        <dbReference type="Proteomes" id="UP000829925"/>
    </source>
</evidence>
<dbReference type="RefSeq" id="WP_245093688.1">
    <property type="nucleotide sequence ID" value="NZ_CP095053.1"/>
</dbReference>
<dbReference type="InterPro" id="IPR009078">
    <property type="entry name" value="Ferritin-like_SF"/>
</dbReference>
<dbReference type="Gene3D" id="1.20.1260.10">
    <property type="match status" value="1"/>
</dbReference>
<dbReference type="InterPro" id="IPR012347">
    <property type="entry name" value="Ferritin-like"/>
</dbReference>
<gene>
    <name evidence="2" type="ORF">MUN82_21420</name>
</gene>
<feature type="region of interest" description="Disordered" evidence="1">
    <location>
        <begin position="214"/>
        <end position="239"/>
    </location>
</feature>
<reference evidence="2 3" key="1">
    <citation type="submission" date="2022-04" db="EMBL/GenBank/DDBJ databases">
        <title>Hymenobacter sp. isolated from the air.</title>
        <authorList>
            <person name="Won M."/>
            <person name="Lee C.-M."/>
            <person name="Woen H.-Y."/>
            <person name="Kwon S.-W."/>
        </authorList>
    </citation>
    <scope>NUCLEOTIDE SEQUENCE [LARGE SCALE GENOMIC DNA]</scope>
    <source>
        <strain evidence="3">5413 J-13</strain>
    </source>
</reference>
<accession>A0A8T9SXK7</accession>
<sequence length="293" mass="30860">MNLFQIISDIEKVDPEIYDRLDPRRAVFKHFAGYGKKLAASAVPLAMGAMFQKAYGQTTTGVAGVLNYALRLEYLEAEFYRQALAAPGLAATLTGAGRTAITAIYNHEVAHYKFLDAGIKAAGATPVSMPQPSAYDFTGSKGAKRTPLFPTVFTDYNTFLAVAQALEDTGVRAYKGQATALKGSKDLLQAALNIHSVEARHASHIRTMRRGLANAPGAPATAPKSWISGNDNGGPAPSATSAVYAGEENVTQAGANVQTLNGGVTLGANAGSEAFDEPLTMAQVLTIAENFFV</sequence>
<dbReference type="Pfam" id="PF13668">
    <property type="entry name" value="Ferritin_2"/>
    <property type="match status" value="1"/>
</dbReference>
<proteinExistence type="predicted"/>
<name>A0A8T9SXK7_9BACT</name>
<dbReference type="EMBL" id="CP095053">
    <property type="protein sequence ID" value="UOR05473.1"/>
    <property type="molecule type" value="Genomic_DNA"/>
</dbReference>
<protein>
    <submittedName>
        <fullName evidence="2">Ferritin-like domain-containing protein</fullName>
    </submittedName>
</protein>
<evidence type="ECO:0000313" key="2">
    <source>
        <dbReference type="EMBL" id="UOR05473.1"/>
    </source>
</evidence>
<organism evidence="2 3">
    <name type="scientific">Hymenobacter aerilatus</name>
    <dbReference type="NCBI Taxonomy" id="2932251"/>
    <lineage>
        <taxon>Bacteria</taxon>
        <taxon>Pseudomonadati</taxon>
        <taxon>Bacteroidota</taxon>
        <taxon>Cytophagia</taxon>
        <taxon>Cytophagales</taxon>
        <taxon>Hymenobacteraceae</taxon>
        <taxon>Hymenobacter</taxon>
    </lineage>
</organism>
<dbReference type="KEGG" id="haei:MUN82_21420"/>